<protein>
    <submittedName>
        <fullName evidence="9">Secreted trypsin-like serine protease</fullName>
    </submittedName>
</protein>
<dbReference type="EMBL" id="JAAOYM010000001">
    <property type="protein sequence ID" value="NIJ13553.1"/>
    <property type="molecule type" value="Genomic_DNA"/>
</dbReference>
<dbReference type="RefSeq" id="WP_167173418.1">
    <property type="nucleotide sequence ID" value="NZ_JAAOYM010000001.1"/>
</dbReference>
<dbReference type="InterPro" id="IPR018114">
    <property type="entry name" value="TRYPSIN_HIS"/>
</dbReference>
<dbReference type="InterPro" id="IPR050430">
    <property type="entry name" value="Peptidase_S1"/>
</dbReference>
<evidence type="ECO:0000256" key="4">
    <source>
        <dbReference type="ARBA" id="ARBA00022825"/>
    </source>
</evidence>
<comment type="similarity">
    <text evidence="1">Belongs to the peptidase S1 family.</text>
</comment>
<dbReference type="InterPro" id="IPR001254">
    <property type="entry name" value="Trypsin_dom"/>
</dbReference>
<evidence type="ECO:0000256" key="1">
    <source>
        <dbReference type="ARBA" id="ARBA00007664"/>
    </source>
</evidence>
<dbReference type="InterPro" id="IPR001314">
    <property type="entry name" value="Peptidase_S1A"/>
</dbReference>
<evidence type="ECO:0000313" key="9">
    <source>
        <dbReference type="EMBL" id="NIJ13553.1"/>
    </source>
</evidence>
<reference evidence="9 10" key="1">
    <citation type="submission" date="2020-03" db="EMBL/GenBank/DDBJ databases">
        <title>Sequencing the genomes of 1000 actinobacteria strains.</title>
        <authorList>
            <person name="Klenk H.-P."/>
        </authorList>
    </citation>
    <scope>NUCLEOTIDE SEQUENCE [LARGE SCALE GENOMIC DNA]</scope>
    <source>
        <strain evidence="9 10">DSM 45685</strain>
    </source>
</reference>
<feature type="domain" description="Peptidase S1" evidence="8">
    <location>
        <begin position="37"/>
        <end position="260"/>
    </location>
</feature>
<keyword evidence="3 6" id="KW-0378">Hydrolase</keyword>
<keyword evidence="7" id="KW-0732">Signal</keyword>
<evidence type="ECO:0000256" key="5">
    <source>
        <dbReference type="ARBA" id="ARBA00023157"/>
    </source>
</evidence>
<evidence type="ECO:0000256" key="7">
    <source>
        <dbReference type="SAM" id="SignalP"/>
    </source>
</evidence>
<dbReference type="FunFam" id="2.40.10.10:FF:000036">
    <property type="entry name" value="Trypsin beta"/>
    <property type="match status" value="1"/>
</dbReference>
<feature type="chain" id="PRO_5031456718" evidence="7">
    <location>
        <begin position="28"/>
        <end position="264"/>
    </location>
</feature>
<gene>
    <name evidence="9" type="ORF">FHU38_003897</name>
</gene>
<dbReference type="Gene3D" id="2.40.10.10">
    <property type="entry name" value="Trypsin-like serine proteases"/>
    <property type="match status" value="1"/>
</dbReference>
<keyword evidence="5" id="KW-1015">Disulfide bond</keyword>
<dbReference type="FunFam" id="2.40.10.10:FF:000068">
    <property type="entry name" value="transmembrane protease serine 2"/>
    <property type="match status" value="1"/>
</dbReference>
<name>A0A7X5ZS51_9PSEU</name>
<organism evidence="9 10">
    <name type="scientific">Saccharomonospora amisosensis</name>
    <dbReference type="NCBI Taxonomy" id="1128677"/>
    <lineage>
        <taxon>Bacteria</taxon>
        <taxon>Bacillati</taxon>
        <taxon>Actinomycetota</taxon>
        <taxon>Actinomycetes</taxon>
        <taxon>Pseudonocardiales</taxon>
        <taxon>Pseudonocardiaceae</taxon>
        <taxon>Saccharomonospora</taxon>
    </lineage>
</organism>
<dbReference type="InterPro" id="IPR033116">
    <property type="entry name" value="TRYPSIN_SER"/>
</dbReference>
<keyword evidence="2 6" id="KW-0645">Protease</keyword>
<evidence type="ECO:0000256" key="2">
    <source>
        <dbReference type="ARBA" id="ARBA00022670"/>
    </source>
</evidence>
<dbReference type="Proteomes" id="UP000545493">
    <property type="component" value="Unassembled WGS sequence"/>
</dbReference>
<sequence length="264" mass="28043">MSTKFRRALIVTFALLLAAAFAPVAHADQTSKAQPFIVGGHDVSIGDHPYAVYLVDGRNHQFCGGTLVEHDTVLTAAHCAVAVRPYELGVVAGRQDTRMADGIQTGVRSVWLAPGYQDPTAGNDIAVLKLDRPVPYRPARLPSSEDTDLYLPGTEAMVLGWGRLWEGGDKATELQGATVPVMSDSECAQAYGSYEPDTMMCAGYPEGGVDACHGDSGGPLVVGDILVGIVSWGDGCAKPGKPGVYTRVATYSEHVDSLLVRLRR</sequence>
<dbReference type="CDD" id="cd00190">
    <property type="entry name" value="Tryp_SPc"/>
    <property type="match status" value="1"/>
</dbReference>
<dbReference type="PANTHER" id="PTHR24276:SF98">
    <property type="entry name" value="FI18310P1-RELATED"/>
    <property type="match status" value="1"/>
</dbReference>
<dbReference type="InterPro" id="IPR043504">
    <property type="entry name" value="Peptidase_S1_PA_chymotrypsin"/>
</dbReference>
<feature type="signal peptide" evidence="7">
    <location>
        <begin position="1"/>
        <end position="27"/>
    </location>
</feature>
<dbReference type="PANTHER" id="PTHR24276">
    <property type="entry name" value="POLYSERASE-RELATED"/>
    <property type="match status" value="1"/>
</dbReference>
<dbReference type="GO" id="GO:0004252">
    <property type="term" value="F:serine-type endopeptidase activity"/>
    <property type="evidence" value="ECO:0007669"/>
    <property type="project" value="InterPro"/>
</dbReference>
<dbReference type="PROSITE" id="PS50240">
    <property type="entry name" value="TRYPSIN_DOM"/>
    <property type="match status" value="1"/>
</dbReference>
<evidence type="ECO:0000256" key="6">
    <source>
        <dbReference type="RuleBase" id="RU363034"/>
    </source>
</evidence>
<comment type="caution">
    <text evidence="9">The sequence shown here is derived from an EMBL/GenBank/DDBJ whole genome shotgun (WGS) entry which is preliminary data.</text>
</comment>
<dbReference type="SUPFAM" id="SSF50494">
    <property type="entry name" value="Trypsin-like serine proteases"/>
    <property type="match status" value="1"/>
</dbReference>
<dbReference type="PRINTS" id="PR00722">
    <property type="entry name" value="CHYMOTRYPSIN"/>
</dbReference>
<dbReference type="GO" id="GO:0006508">
    <property type="term" value="P:proteolysis"/>
    <property type="evidence" value="ECO:0007669"/>
    <property type="project" value="UniProtKB-KW"/>
</dbReference>
<dbReference type="SMART" id="SM00020">
    <property type="entry name" value="Tryp_SPc"/>
    <property type="match status" value="1"/>
</dbReference>
<proteinExistence type="inferred from homology"/>
<keyword evidence="4 6" id="KW-0720">Serine protease</keyword>
<accession>A0A7X5ZS51</accession>
<dbReference type="PROSITE" id="PS00135">
    <property type="entry name" value="TRYPSIN_SER"/>
    <property type="match status" value="1"/>
</dbReference>
<keyword evidence="10" id="KW-1185">Reference proteome</keyword>
<evidence type="ECO:0000259" key="8">
    <source>
        <dbReference type="PROSITE" id="PS50240"/>
    </source>
</evidence>
<evidence type="ECO:0000256" key="3">
    <source>
        <dbReference type="ARBA" id="ARBA00022801"/>
    </source>
</evidence>
<dbReference type="InterPro" id="IPR009003">
    <property type="entry name" value="Peptidase_S1_PA"/>
</dbReference>
<dbReference type="Pfam" id="PF00089">
    <property type="entry name" value="Trypsin"/>
    <property type="match status" value="1"/>
</dbReference>
<dbReference type="AlphaFoldDB" id="A0A7X5ZS51"/>
<dbReference type="PROSITE" id="PS00134">
    <property type="entry name" value="TRYPSIN_HIS"/>
    <property type="match status" value="1"/>
</dbReference>
<evidence type="ECO:0000313" key="10">
    <source>
        <dbReference type="Proteomes" id="UP000545493"/>
    </source>
</evidence>